<reference evidence="3 4" key="1">
    <citation type="journal article" date="2014" name="Genome Announc.">
        <title>Draft Genome Sequence of Commensalibacter papalotli MX01, a Symbiont Identified from the Guts of Overwintering Monarch Butterflies.</title>
        <authorList>
            <person name="Servin-Garciduenas L.E."/>
            <person name="Sanchez-Quinto A."/>
            <person name="Martinez-Romero E."/>
        </authorList>
    </citation>
    <scope>NUCLEOTIDE SEQUENCE [LARGE SCALE GENOMIC DNA]</scope>
    <source>
        <strain evidence="4">MX-MONARCH01</strain>
    </source>
</reference>
<dbReference type="AlphaFoldDB" id="W7E1F0"/>
<dbReference type="PROSITE" id="PS51257">
    <property type="entry name" value="PROKAR_LIPOPROTEIN"/>
    <property type="match status" value="1"/>
</dbReference>
<dbReference type="Proteomes" id="UP000019250">
    <property type="component" value="Unassembled WGS sequence"/>
</dbReference>
<protein>
    <recommendedName>
        <fullName evidence="2">L,D-TPase catalytic domain-containing protein</fullName>
    </recommendedName>
</protein>
<dbReference type="GO" id="GO:0016740">
    <property type="term" value="F:transferase activity"/>
    <property type="evidence" value="ECO:0007669"/>
    <property type="project" value="InterPro"/>
</dbReference>
<name>W7E1F0_9PROT</name>
<accession>W7E1F0</accession>
<dbReference type="EMBL" id="ATSX01000001">
    <property type="protein sequence ID" value="EUK18899.1"/>
    <property type="molecule type" value="Genomic_DNA"/>
</dbReference>
<evidence type="ECO:0000313" key="3">
    <source>
        <dbReference type="EMBL" id="EUK18899.1"/>
    </source>
</evidence>
<dbReference type="RefSeq" id="WP_034337348.1">
    <property type="nucleotide sequence ID" value="NZ_ATSX01000001.1"/>
</dbReference>
<dbReference type="PANTHER" id="PTHR38589:SF1">
    <property type="entry name" value="BLR0621 PROTEIN"/>
    <property type="match status" value="1"/>
</dbReference>
<feature type="signal peptide" evidence="1">
    <location>
        <begin position="1"/>
        <end position="19"/>
    </location>
</feature>
<feature type="domain" description="L,D-TPase catalytic" evidence="2">
    <location>
        <begin position="68"/>
        <end position="234"/>
    </location>
</feature>
<feature type="chain" id="PRO_5004893611" description="L,D-TPase catalytic domain-containing protein" evidence="1">
    <location>
        <begin position="20"/>
        <end position="259"/>
    </location>
</feature>
<evidence type="ECO:0000256" key="1">
    <source>
        <dbReference type="SAM" id="SignalP"/>
    </source>
</evidence>
<keyword evidence="4" id="KW-1185">Reference proteome</keyword>
<dbReference type="STRING" id="1208583.COMX_04095"/>
<dbReference type="Pfam" id="PF03734">
    <property type="entry name" value="YkuD"/>
    <property type="match status" value="1"/>
</dbReference>
<sequence length="259" mass="29903">MKNYLHLLTVSFCVLMLSACTMNPRQNVIVQWKKNQQMILVLSSNWNSNQGVLLQFEYKHSRWIHIGQSFNVSLGKNGAAWGIGLHPYVSQGIVKTEGDMRSPTGIFKIGSSFGYAKNVDRSYPYQALTKDDYCIDNSLSPYYNQIVNHQKVLFSLPQDSTEPMRRDIHYNGDQLYKLGFVLNYNPNNIPNAGSCIFVHLRKDRYATTAGCTSMDEVHMRALLSWLNSERNPVFVLLPLEAYKQKHKEWDLPNIKWEFK</sequence>
<evidence type="ECO:0000313" key="4">
    <source>
        <dbReference type="Proteomes" id="UP000019250"/>
    </source>
</evidence>
<dbReference type="PATRIC" id="fig|1208583.4.peg.828"/>
<dbReference type="eggNOG" id="COG3786">
    <property type="taxonomic scope" value="Bacteria"/>
</dbReference>
<gene>
    <name evidence="3" type="ORF">COMX_04095</name>
</gene>
<evidence type="ECO:0000259" key="2">
    <source>
        <dbReference type="Pfam" id="PF03734"/>
    </source>
</evidence>
<dbReference type="OrthoDB" id="9804204at2"/>
<proteinExistence type="predicted"/>
<organism evidence="3 4">
    <name type="scientific">Commensalibacter papalotli</name>
    <name type="common">ex Servin-Garciduenas et al. 2014</name>
    <dbReference type="NCBI Taxonomy" id="1208583"/>
    <lineage>
        <taxon>Bacteria</taxon>
        <taxon>Pseudomonadati</taxon>
        <taxon>Pseudomonadota</taxon>
        <taxon>Alphaproteobacteria</taxon>
        <taxon>Acetobacterales</taxon>
        <taxon>Acetobacteraceae</taxon>
    </lineage>
</organism>
<dbReference type="InterPro" id="IPR005490">
    <property type="entry name" value="LD_TPept_cat_dom"/>
</dbReference>
<dbReference type="PANTHER" id="PTHR38589">
    <property type="entry name" value="BLR0621 PROTEIN"/>
    <property type="match status" value="1"/>
</dbReference>
<comment type="caution">
    <text evidence="3">The sequence shown here is derived from an EMBL/GenBank/DDBJ whole genome shotgun (WGS) entry which is preliminary data.</text>
</comment>
<keyword evidence="1" id="KW-0732">Signal</keyword>